<dbReference type="GO" id="GO:0046872">
    <property type="term" value="F:metal ion binding"/>
    <property type="evidence" value="ECO:0007669"/>
    <property type="project" value="UniProtKB-KW"/>
</dbReference>
<dbReference type="AlphaFoldDB" id="A0AAD9PPT7"/>
<comment type="caution">
    <text evidence="4">The sequence shown here is derived from an EMBL/GenBank/DDBJ whole genome shotgun (WGS) entry which is preliminary data.</text>
</comment>
<gene>
    <name evidence="4" type="ORF">P5673_033539</name>
</gene>
<organism evidence="4 5">
    <name type="scientific">Acropora cervicornis</name>
    <name type="common">Staghorn coral</name>
    <dbReference type="NCBI Taxonomy" id="6130"/>
    <lineage>
        <taxon>Eukaryota</taxon>
        <taxon>Metazoa</taxon>
        <taxon>Cnidaria</taxon>
        <taxon>Anthozoa</taxon>
        <taxon>Hexacorallia</taxon>
        <taxon>Scleractinia</taxon>
        <taxon>Astrocoeniina</taxon>
        <taxon>Acroporidae</taxon>
        <taxon>Acropora</taxon>
    </lineage>
</organism>
<protein>
    <recommendedName>
        <fullName evidence="3">DDE Tnp4 domain-containing protein</fullName>
    </recommendedName>
</protein>
<evidence type="ECO:0000313" key="4">
    <source>
        <dbReference type="EMBL" id="KAK2546803.1"/>
    </source>
</evidence>
<reference evidence="4" key="1">
    <citation type="journal article" date="2023" name="G3 (Bethesda)">
        <title>Whole genome assembly and annotation of the endangered Caribbean coral Acropora cervicornis.</title>
        <authorList>
            <person name="Selwyn J.D."/>
            <person name="Vollmer S.V."/>
        </authorList>
    </citation>
    <scope>NUCLEOTIDE SEQUENCE</scope>
    <source>
        <strain evidence="4">K2</strain>
    </source>
</reference>
<dbReference type="EMBL" id="JARQWQ010000275">
    <property type="protein sequence ID" value="KAK2546803.1"/>
    <property type="molecule type" value="Genomic_DNA"/>
</dbReference>
<reference evidence="4" key="2">
    <citation type="journal article" date="2023" name="Science">
        <title>Genomic signatures of disease resistance in endangered staghorn corals.</title>
        <authorList>
            <person name="Vollmer S.V."/>
            <person name="Selwyn J.D."/>
            <person name="Despard B.A."/>
            <person name="Roesel C.L."/>
        </authorList>
    </citation>
    <scope>NUCLEOTIDE SEQUENCE</scope>
    <source>
        <strain evidence="4">K2</strain>
    </source>
</reference>
<accession>A0AAD9PPT7</accession>
<keyword evidence="2" id="KW-0479">Metal-binding</keyword>
<evidence type="ECO:0000256" key="1">
    <source>
        <dbReference type="ARBA" id="ARBA00001968"/>
    </source>
</evidence>
<sequence length="361" mass="40926">MFAKRNVLAAAIMLFNDEILEEDEMFCVFSELNRKNPPFPYWNYDCIEKQMDDMSSAEIKSEFRFGHSELPLLAEALQIPQYFVCSNGTVASGMEGLLMLLKRFAYPCRLSDMIPRFGRSVPEISLILAEVTDHIYRTNGHLLQDLNQPWLEPQQLESFARAIHQRGAALSNCWGFVDGTVRPICHPGEHQRIMYNGQKRVHGIKFQSVVAPNGLIANLYGPVEGKRHDAGMLRMSGLLDQLQQFSHSPAGQPLCIYGDPAYPLRIHLQAPYKAAHLTQDQEAFNSSMSDVRSAVEWVFGDILSYFAFLDFKKNLKIGLSPIGTMYSVCGLLRNAITCFYGSITSDYFDLQPPTIQEYFQI</sequence>
<dbReference type="PANTHER" id="PTHR34615:SF1">
    <property type="entry name" value="PX DOMAIN-CONTAINING PROTEIN"/>
    <property type="match status" value="1"/>
</dbReference>
<keyword evidence="5" id="KW-1185">Reference proteome</keyword>
<name>A0AAD9PPT7_ACRCE</name>
<proteinExistence type="predicted"/>
<dbReference type="Pfam" id="PF13359">
    <property type="entry name" value="DDE_Tnp_4"/>
    <property type="match status" value="1"/>
</dbReference>
<comment type="cofactor">
    <cofactor evidence="1">
        <name>a divalent metal cation</name>
        <dbReference type="ChEBI" id="CHEBI:60240"/>
    </cofactor>
</comment>
<dbReference type="InterPro" id="IPR027806">
    <property type="entry name" value="HARBI1_dom"/>
</dbReference>
<evidence type="ECO:0000313" key="5">
    <source>
        <dbReference type="Proteomes" id="UP001249851"/>
    </source>
</evidence>
<dbReference type="Proteomes" id="UP001249851">
    <property type="component" value="Unassembled WGS sequence"/>
</dbReference>
<dbReference type="PANTHER" id="PTHR34615">
    <property type="entry name" value="PX DOMAIN-CONTAINING PROTEIN"/>
    <property type="match status" value="1"/>
</dbReference>
<evidence type="ECO:0000256" key="2">
    <source>
        <dbReference type="ARBA" id="ARBA00022723"/>
    </source>
</evidence>
<evidence type="ECO:0000259" key="3">
    <source>
        <dbReference type="Pfam" id="PF13359"/>
    </source>
</evidence>
<feature type="domain" description="DDE Tnp4" evidence="3">
    <location>
        <begin position="177"/>
        <end position="334"/>
    </location>
</feature>